<dbReference type="InterPro" id="IPR000601">
    <property type="entry name" value="PKD_dom"/>
</dbReference>
<evidence type="ECO:0000313" key="5">
    <source>
        <dbReference type="EMBL" id="SKA67247.1"/>
    </source>
</evidence>
<dbReference type="SUPFAM" id="SSF49299">
    <property type="entry name" value="PKD domain"/>
    <property type="match status" value="1"/>
</dbReference>
<dbReference type="RefSeq" id="WP_159444322.1">
    <property type="nucleotide sequence ID" value="NZ_FUXZ01000008.1"/>
</dbReference>
<evidence type="ECO:0000256" key="1">
    <source>
        <dbReference type="ARBA" id="ARBA00022737"/>
    </source>
</evidence>
<dbReference type="InterPro" id="IPR022409">
    <property type="entry name" value="PKD/Chitinase_dom"/>
</dbReference>
<gene>
    <name evidence="5" type="ORF">SAMN02745111_01424</name>
</gene>
<sequence length="3413" mass="386459">MRRIIGNFKNNKKLGIGKRFVAVLLSSALLFTSFDLQVFADELNNGKNFFYCGEKYETIYDVLEEAREKGDKNIEVLVSGELKLTKGIDIKNGEKVIIKSGVITDNGEIIESIESDEKQKFIIDGDFNPDKDGTSNANLFNVEKDASLTLDGFTMDGYYKDEKDNTVRSTLPEKRYNINCEGDFSYTNGIIKGFVFKKNPVINVNGGRLDFTGSKISDLYCNNDKAFINASNTSYITGGYFSEIYSQSSFNSGGLVKSSGILVMDNVQTYLGYVYCGGLIRAERLYMNNCKIEGSQCPYNSAAVHIIGKGESKIYNSEITGGYCSWGPRNGTGGNVSVDNGDVYFYGVKIGNKCKEESKPSYGIKVNSGSVYFEKNGEYDDEYFGKIETDRNIIDGCERGINVSSNGKLYANCLDMMNNYASKGAAIYNEGYVELDDVSFKGNNASLYTSNKQLNKVKYGDDIYSNGELTLKENIHFEDDDNVHILLGNNKSITVKDEFKYHNNSKNKINIGFESDISIEEYNFVYYDGKEGLSYEAVNNGVWYVISVSDEKNKDIIADENRVYLCSEYSNVSLKVIDDSNKNVSGAVFELWKQIEGNKYKYITTTGASDDDGKIFVGKLIKGNYALKCLSLPADYNIKNVKTLEFEVDEDRELNINVGRLNKAPVAKINIDKEANKINAYEEIEFSASESTDDTGIVSYSWDFGEGSDGDGNYANGITVKHRYTSAGMRMVTLTVKDKDGKTSTETLEINVSGDGLVSVTVEVKSTDTDEYIPNSYIYITDEDNKKIAEKNSAIGICEFLTTPNRKVNITAAADGYYLRTTSAVCKENGKAVIYLSTRDTIKGDIKVKELTLDEIKNAGIDIEDESNRQIVKYELDLTFVEIKGPVKAESFSFFVNKDYEVIDVEGNYRSKYGDFSIEPGVDEYNHNLYFMIIRGTNTWLKDMFEVELMVVNNSEVEIAKDVNAEIKLPDGLSLAKMNNGGNDKNKSLGDIDTKNSASTVWYVRGDIDGSYLINAEVTGKMHKKDETSTDEKDNEIEIADYEFKYLFQSKEYVNVYMQSALGVLIELEKTAATGGSYTIRFNYFNKSPKSIYDLNFAIDEEIQLSPGNTTYGKGLLSIGKVDDIDNITDTPLPLGMPVDNAHVDELKPGEFIGVTYKTQVTFLNEKEEDVITELASYGLKILEGSTASMDVYFSVITTAKDSANIEEATRKNSMDVFGGDPINLLTGSFESEFDDLKISGYRYLDFKRFYNSQDDYNESFGRGWRHNYDYVIEDYGIEDLPIVMNGSNVNTDNNEYSNDSRKSCIQIRCPDGRLYNFEKISNGSYDYDVFDKNGKVDDEKKFNGLDEGKYISKEGSTLEVIKKNDKIDKILMNDKGVVYTFNSNKKLISIKDSEGFETKLVYDGGLLKEISNDTGKIEVFWNYVIDRISEICFTKDGKTIKIEYAYENNNLISEKNPNGDLEKYEYIELDEDTDNTEENSDKKEYAKSESVVNGVSVSKFTIGDSTKNNDKVMLLKTITDYNGNVVIKNSYDNKRRVKSQVVNGKGTFSYIYDEINKVNTQIGFKNCKREIKYNDLKQVVSDLEKVDENIRSKTTYEYNSDGLPVIIVENDNMDNKNKRVIAYNSRQDICKVAYADKTSESFVYDTSEDYLLMSSTDRNGVKTEYSYDDNNLLTEKKVVDTENTKDVYKTLYKYDSSNRLLSEIVDGNTLKTIKYYSDGRIKNIKDGEGFITSFSYDALGNVISSTNNEGESVNYTYDYRGVLKEIKDEYGKSIEYTLDKNGKVTDVKDKRDNTESMKLNVAGDATIYTSKLGNKTKYEYDDYGNLVKTTNPDESIVELSYDAYGNVVSKSDENKNKWKYAYDKSNRLSKEINPQGLTVEYEYDVDGNVVSKKYLDKDGNLIEDANGNSYVEEYSYDKVGRIKTEKDGNGNIKKYEYDANGNLTVYIDENNIATYNTYDENNNLIESKTGDKTYSYVYDLNGNVKKETATKIHLDGENLKTEKHVKEYTYDFRGNVKSYIDEHNNKTTYEYDKVGNLIKIIYCDDTYVEYTYDDNSNLTSTKDRKGNVCLYEYDKEDRLIKETNGDREYGYSYDYAGRVTEKTYPEGKKENYEYDSVGNLITVTTNENIIKYTRDELGRILTESIEDADGDTNKIEKYKNTYDILGNLTETDYTKINGEYKDKIKYTYDVNGRVIRKVDSNGNKYFYEYDGRGNVTKEKYSTGKVISYTYDVDNNVIEKCISYDGKVVKKSNKTNSSDDENDSDDEGSGDIDDAILENTKIVYLYDYDLYGNLVSYTDGNGNVTKCEYNDKDNTKKITDALGNYTEFTYDAFNNLKIKKSSGMIDESYDYDKNNNLIKVTDSNGSITEYSYDENNNITKKIEVDEKEDGNRIISYEYDNLDRCIKITYPDASTEKYEYNIFDKVTSKVDSKNNETKYDYDYRGNLIKVTEPMGNSIKYSYDCNDNLSEIIKNNGSIKYTYDGCKNLVLETDELGNKKEYTYDCFGNVTKENNDIGSVSYAYDLNGNNIRKTIITGKHIENYNYSYDNNNELIEFSSDVNSKNNTVNITRDALSNIVSVCDGNKTVKYGYDKDNNNTSVVYPNGDKVSYEYNNGKIKTIKTLNDKFEYEYNSFDEVISKKSNHINEKYEYDKLGRLIKIYEGDALRESLKYDTINNLISKEEYKGSSSKKTEYSYDKNGRLTTETTEKGDKKTTTKYQYDTNSNLVKETKGNKVVEYSYDNGDRLNNRVESTSSSKTGTNNKKTIEYNYDVLGDLLSEKSDSYNKTYSYNADGKLTSSYVLLDIKNNDKGNKTDIETTEKIDNTYLYNALGLLIEKTSSRKTDYKYKNNPLGYVKSDIETKNYIKDEQYLYDYTNANPTVLSSEISVSSTDEDDYYYEKNILSILKYSDENTITSTDKQYKIDSNYVYEGDKKISVSLNVDGEINTKTIKKTTSLFGKTVVKEDGDNNSDKYSTEYTLITDSKGSVLKALDLSGNTAGEVSYGSFGNVEDIDIKESDDILAEELKTSDILPSYTSYVYSDELKSLQDEKISSTVYGDSESKDLGDETGYNKYTTWYAYERFYSTIDKRFISKDPVVGSIDEPSRVNSYIYAGDNPLTYVDRDGRSFTCEITNNRFFKKAAELVGKISDVADKVANVVKPIVDPIVKTVNYVTEKVEGLPTWAKVGIGVIGAAIAITTGVGATYVATTMAKSAISGAIFNGAIYGVSSLVTGHFDKTEFINSMLNGAADMFMVSGVMLGAKGVVDCVARNSGRIREVMLANEEGLVSVDKKSPKGEFANEEDIFDANNGEKRILNSKGVEYPRIVVKDYGEVPFPEGPYTPNNSKTMRVKFTSAYKKEFKEWWIRQGREWPEGNVNIHHIKPLSKGGTNAFDNLVPLVQPEEHQPFTNWWRSYP</sequence>
<dbReference type="SMART" id="SM00089">
    <property type="entry name" value="PKD"/>
    <property type="match status" value="1"/>
</dbReference>
<dbReference type="OrthoDB" id="9765386at2"/>
<dbReference type="EMBL" id="FUXZ01000008">
    <property type="protein sequence ID" value="SKA67247.1"/>
    <property type="molecule type" value="Genomic_DNA"/>
</dbReference>
<evidence type="ECO:0000313" key="6">
    <source>
        <dbReference type="Proteomes" id="UP000190814"/>
    </source>
</evidence>
<dbReference type="InterPro" id="IPR056823">
    <property type="entry name" value="TEN-like_YD-shell"/>
</dbReference>
<protein>
    <submittedName>
        <fullName evidence="5">YD repeat-containing protein</fullName>
    </submittedName>
</protein>
<dbReference type="Proteomes" id="UP000190814">
    <property type="component" value="Unassembled WGS sequence"/>
</dbReference>
<proteinExistence type="predicted"/>
<feature type="region of interest" description="Disordered" evidence="2">
    <location>
        <begin position="2252"/>
        <end position="2272"/>
    </location>
</feature>
<dbReference type="Pfam" id="PF25023">
    <property type="entry name" value="TEN_YD-shell"/>
    <property type="match status" value="4"/>
</dbReference>
<feature type="domain" description="PKD" evidence="4">
    <location>
        <begin position="682"/>
        <end position="757"/>
    </location>
</feature>
<accession>A0A1T4VQM6</accession>
<dbReference type="NCBIfam" id="TIGR01643">
    <property type="entry name" value="YD_repeat_2x"/>
    <property type="match status" value="7"/>
</dbReference>
<dbReference type="CDD" id="cd00146">
    <property type="entry name" value="PKD"/>
    <property type="match status" value="1"/>
</dbReference>
<dbReference type="InterPro" id="IPR006530">
    <property type="entry name" value="YD"/>
</dbReference>
<keyword evidence="6" id="KW-1185">Reference proteome</keyword>
<dbReference type="Gene3D" id="2.60.40.10">
    <property type="entry name" value="Immunoglobulins"/>
    <property type="match status" value="1"/>
</dbReference>
<dbReference type="PANTHER" id="PTHR32305">
    <property type="match status" value="1"/>
</dbReference>
<organism evidence="5 6">
    <name type="scientific">Eubacterium uniforme</name>
    <dbReference type="NCBI Taxonomy" id="39495"/>
    <lineage>
        <taxon>Bacteria</taxon>
        <taxon>Bacillati</taxon>
        <taxon>Bacillota</taxon>
        <taxon>Clostridia</taxon>
        <taxon>Eubacteriales</taxon>
        <taxon>Eubacteriaceae</taxon>
        <taxon>Eubacterium</taxon>
    </lineage>
</organism>
<dbReference type="PANTHER" id="PTHR32305:SF15">
    <property type="entry name" value="PROTEIN RHSA-RELATED"/>
    <property type="match status" value="1"/>
</dbReference>
<dbReference type="STRING" id="39495.SAMN02745111_01424"/>
<dbReference type="InterPro" id="IPR045351">
    <property type="entry name" value="DUF6531"/>
</dbReference>
<keyword evidence="3" id="KW-0732">Signal</keyword>
<dbReference type="PROSITE" id="PS50093">
    <property type="entry name" value="PKD"/>
    <property type="match status" value="1"/>
</dbReference>
<dbReference type="InterPro" id="IPR031325">
    <property type="entry name" value="RHS_repeat"/>
</dbReference>
<dbReference type="Gene3D" id="2.180.10.10">
    <property type="entry name" value="RHS repeat-associated core"/>
    <property type="match status" value="6"/>
</dbReference>
<dbReference type="Pfam" id="PF20148">
    <property type="entry name" value="DUF6531"/>
    <property type="match status" value="1"/>
</dbReference>
<evidence type="ECO:0000256" key="2">
    <source>
        <dbReference type="SAM" id="MobiDB-lite"/>
    </source>
</evidence>
<keyword evidence="1" id="KW-0677">Repeat</keyword>
<dbReference type="CDD" id="cd00085">
    <property type="entry name" value="HNHc"/>
    <property type="match status" value="1"/>
</dbReference>
<dbReference type="Pfam" id="PF18911">
    <property type="entry name" value="PKD_4"/>
    <property type="match status" value="1"/>
</dbReference>
<evidence type="ECO:0000259" key="4">
    <source>
        <dbReference type="PROSITE" id="PS50093"/>
    </source>
</evidence>
<evidence type="ECO:0000256" key="3">
    <source>
        <dbReference type="SAM" id="SignalP"/>
    </source>
</evidence>
<dbReference type="InterPro" id="IPR035986">
    <property type="entry name" value="PKD_dom_sf"/>
</dbReference>
<dbReference type="InterPro" id="IPR003615">
    <property type="entry name" value="HNH_nuc"/>
</dbReference>
<feature type="chain" id="PRO_5011961895" evidence="3">
    <location>
        <begin position="41"/>
        <end position="3413"/>
    </location>
</feature>
<feature type="compositionally biased region" description="Acidic residues" evidence="2">
    <location>
        <begin position="2258"/>
        <end position="2272"/>
    </location>
</feature>
<reference evidence="5 6" key="1">
    <citation type="submission" date="2017-02" db="EMBL/GenBank/DDBJ databases">
        <authorList>
            <person name="Peterson S.W."/>
        </authorList>
    </citation>
    <scope>NUCLEOTIDE SEQUENCE [LARGE SCALE GENOMIC DNA]</scope>
    <source>
        <strain evidence="5 6">ATCC 35992</strain>
    </source>
</reference>
<feature type="signal peptide" evidence="3">
    <location>
        <begin position="1"/>
        <end position="40"/>
    </location>
</feature>
<dbReference type="InterPro" id="IPR013783">
    <property type="entry name" value="Ig-like_fold"/>
</dbReference>
<dbReference type="InterPro" id="IPR050708">
    <property type="entry name" value="T6SS_VgrG/RHS"/>
</dbReference>
<name>A0A1T4VQM6_9FIRM</name>
<dbReference type="Pfam" id="PF05593">
    <property type="entry name" value="RHS_repeat"/>
    <property type="match status" value="2"/>
</dbReference>